<protein>
    <submittedName>
        <fullName evidence="2">Uncharacterized protein</fullName>
    </submittedName>
</protein>
<feature type="transmembrane region" description="Helical" evidence="1">
    <location>
        <begin position="19"/>
        <end position="36"/>
    </location>
</feature>
<dbReference type="Proteomes" id="UP000070587">
    <property type="component" value="Chromosome"/>
</dbReference>
<proteinExistence type="predicted"/>
<feature type="transmembrane region" description="Helical" evidence="1">
    <location>
        <begin position="146"/>
        <end position="173"/>
    </location>
</feature>
<dbReference type="AlphaFoldDB" id="A0A127B7W8"/>
<feature type="transmembrane region" description="Helical" evidence="1">
    <location>
        <begin position="113"/>
        <end position="134"/>
    </location>
</feature>
<evidence type="ECO:0000313" key="3">
    <source>
        <dbReference type="Proteomes" id="UP000070587"/>
    </source>
</evidence>
<dbReference type="EMBL" id="CP010835">
    <property type="protein sequence ID" value="AMM53482.1"/>
    <property type="molecule type" value="Genomic_DNA"/>
</dbReference>
<dbReference type="KEGG" id="pyc:TQ32_02500"/>
<dbReference type="STRING" id="1609559.TQ32_02500"/>
<sequence>MGDKQGVGERAGNYFLNKIGLRLTITGIMATIAWYAQEKSVSIAEFNAAYASIPLTGIMLAMLFDYGLDTGKLYNRMLGRGKSPLSKLAFAIGAVAMFFLAFTWLLAGTITLNFATITPATLIASAFVALIILLPHTGTSEWLLWLWIAETIVTGGAYLTILPAISLLIGALLGGV</sequence>
<keyword evidence="1" id="KW-0472">Membrane</keyword>
<feature type="transmembrane region" description="Helical" evidence="1">
    <location>
        <begin position="88"/>
        <end position="107"/>
    </location>
</feature>
<name>A0A127B7W8_9EURY</name>
<dbReference type="GeneID" id="28490668"/>
<reference evidence="3" key="1">
    <citation type="submission" date="2015-02" db="EMBL/GenBank/DDBJ databases">
        <title>Pyrococcus kukulkanii sp. nov., a novel hyperthermophilic archaeon isolated from a deep-sea hydrothermal vent at the Guaymas Basin.</title>
        <authorList>
            <person name="Oger P.M."/>
            <person name="Callac N."/>
            <person name="Jebbar M."/>
            <person name="Godfroy A."/>
        </authorList>
    </citation>
    <scope>NUCLEOTIDE SEQUENCE [LARGE SCALE GENOMIC DNA]</scope>
    <source>
        <strain evidence="3">NCB100</strain>
    </source>
</reference>
<dbReference type="RefSeq" id="WP_068320687.1">
    <property type="nucleotide sequence ID" value="NZ_CP010835.1"/>
</dbReference>
<organism evidence="2 3">
    <name type="scientific">Pyrococcus kukulkanii</name>
    <dbReference type="NCBI Taxonomy" id="1609559"/>
    <lineage>
        <taxon>Archaea</taxon>
        <taxon>Methanobacteriati</taxon>
        <taxon>Methanobacteriota</taxon>
        <taxon>Thermococci</taxon>
        <taxon>Thermococcales</taxon>
        <taxon>Thermococcaceae</taxon>
        <taxon>Pyrococcus</taxon>
    </lineage>
</organism>
<evidence type="ECO:0000313" key="2">
    <source>
        <dbReference type="EMBL" id="AMM53482.1"/>
    </source>
</evidence>
<feature type="transmembrane region" description="Helical" evidence="1">
    <location>
        <begin position="48"/>
        <end position="68"/>
    </location>
</feature>
<keyword evidence="1" id="KW-0812">Transmembrane</keyword>
<accession>A0A127B7W8</accession>
<reference evidence="2 3" key="2">
    <citation type="journal article" date="2016" name="Int. J. Syst. Evol. Microbiol.">
        <title>Pyrococcus kukulkanii sp. nov., a hyperthermophilic, piezophilic archaeon isolated from a deep-sea hydrothermal vent.</title>
        <authorList>
            <person name="Callac N."/>
            <person name="Oger P."/>
            <person name="Lesongeur F."/>
            <person name="Rattray J.E."/>
            <person name="Vannier P."/>
            <person name="Michoud G."/>
            <person name="Beauverger M."/>
            <person name="Gayet N."/>
            <person name="Rouxel O."/>
            <person name="Jebbar M."/>
            <person name="Godfroy A."/>
        </authorList>
    </citation>
    <scope>NUCLEOTIDE SEQUENCE [LARGE SCALE GENOMIC DNA]</scope>
    <source>
        <strain evidence="2 3">NCB100</strain>
    </source>
</reference>
<dbReference type="OrthoDB" id="102036at2157"/>
<keyword evidence="1" id="KW-1133">Transmembrane helix</keyword>
<gene>
    <name evidence="2" type="ORF">TQ32_02500</name>
</gene>
<dbReference type="PATRIC" id="fig|1609559.3.peg.510"/>
<evidence type="ECO:0000256" key="1">
    <source>
        <dbReference type="SAM" id="Phobius"/>
    </source>
</evidence>